<dbReference type="Proteomes" id="UP000299102">
    <property type="component" value="Unassembled WGS sequence"/>
</dbReference>
<proteinExistence type="predicted"/>
<comment type="caution">
    <text evidence="2">The sequence shown here is derived from an EMBL/GenBank/DDBJ whole genome shotgun (WGS) entry which is preliminary data.</text>
</comment>
<evidence type="ECO:0000256" key="1">
    <source>
        <dbReference type="SAM" id="MobiDB-lite"/>
    </source>
</evidence>
<gene>
    <name evidence="2" type="ORF">EVAR_29497_1</name>
</gene>
<organism evidence="2 3">
    <name type="scientific">Eumeta variegata</name>
    <name type="common">Bagworm moth</name>
    <name type="synonym">Eumeta japonica</name>
    <dbReference type="NCBI Taxonomy" id="151549"/>
    <lineage>
        <taxon>Eukaryota</taxon>
        <taxon>Metazoa</taxon>
        <taxon>Ecdysozoa</taxon>
        <taxon>Arthropoda</taxon>
        <taxon>Hexapoda</taxon>
        <taxon>Insecta</taxon>
        <taxon>Pterygota</taxon>
        <taxon>Neoptera</taxon>
        <taxon>Endopterygota</taxon>
        <taxon>Lepidoptera</taxon>
        <taxon>Glossata</taxon>
        <taxon>Ditrysia</taxon>
        <taxon>Tineoidea</taxon>
        <taxon>Psychidae</taxon>
        <taxon>Oiketicinae</taxon>
        <taxon>Eumeta</taxon>
    </lineage>
</organism>
<evidence type="ECO:0000313" key="2">
    <source>
        <dbReference type="EMBL" id="GBP49884.1"/>
    </source>
</evidence>
<dbReference type="EMBL" id="BGZK01000554">
    <property type="protein sequence ID" value="GBP49884.1"/>
    <property type="molecule type" value="Genomic_DNA"/>
</dbReference>
<name>A0A4C1WID9_EUMVA</name>
<reference evidence="2 3" key="1">
    <citation type="journal article" date="2019" name="Commun. Biol.">
        <title>The bagworm genome reveals a unique fibroin gene that provides high tensile strength.</title>
        <authorList>
            <person name="Kono N."/>
            <person name="Nakamura H."/>
            <person name="Ohtoshi R."/>
            <person name="Tomita M."/>
            <person name="Numata K."/>
            <person name="Arakawa K."/>
        </authorList>
    </citation>
    <scope>NUCLEOTIDE SEQUENCE [LARGE SCALE GENOMIC DNA]</scope>
</reference>
<feature type="region of interest" description="Disordered" evidence="1">
    <location>
        <begin position="54"/>
        <end position="78"/>
    </location>
</feature>
<sequence length="78" mass="8469">MLSETRPQSDRYLECERTEAPLGAKTVNGLGMQTAGSAKYITGTDARSLTAAARYTRSTSHAHTRAVLDTTERGSKEH</sequence>
<accession>A0A4C1WID9</accession>
<dbReference type="AlphaFoldDB" id="A0A4C1WID9"/>
<protein>
    <submittedName>
        <fullName evidence="2">Uncharacterized protein</fullName>
    </submittedName>
</protein>
<keyword evidence="3" id="KW-1185">Reference proteome</keyword>
<evidence type="ECO:0000313" key="3">
    <source>
        <dbReference type="Proteomes" id="UP000299102"/>
    </source>
</evidence>